<keyword evidence="9" id="KW-1185">Reference proteome</keyword>
<dbReference type="GO" id="GO:0005886">
    <property type="term" value="C:plasma membrane"/>
    <property type="evidence" value="ECO:0007669"/>
    <property type="project" value="UniProtKB-UniRule"/>
</dbReference>
<keyword evidence="5 7" id="KW-0456">Lyase</keyword>
<comment type="similarity">
    <text evidence="7">Belongs to the transglycosylase MltG family.</text>
</comment>
<dbReference type="NCBIfam" id="TIGR00247">
    <property type="entry name" value="endolytic transglycosylase MltG"/>
    <property type="match status" value="1"/>
</dbReference>
<evidence type="ECO:0000256" key="3">
    <source>
        <dbReference type="ARBA" id="ARBA00022989"/>
    </source>
</evidence>
<dbReference type="GO" id="GO:0009252">
    <property type="term" value="P:peptidoglycan biosynthetic process"/>
    <property type="evidence" value="ECO:0007669"/>
    <property type="project" value="UniProtKB-UniRule"/>
</dbReference>
<keyword evidence="1 7" id="KW-1003">Cell membrane</keyword>
<dbReference type="PANTHER" id="PTHR30518:SF2">
    <property type="entry name" value="ENDOLYTIC MUREIN TRANSGLYCOSYLASE"/>
    <property type="match status" value="1"/>
</dbReference>
<dbReference type="InterPro" id="IPR003770">
    <property type="entry name" value="MLTG-like"/>
</dbReference>
<dbReference type="Pfam" id="PF02618">
    <property type="entry name" value="YceG"/>
    <property type="match status" value="1"/>
</dbReference>
<dbReference type="Gene3D" id="3.30.1490.480">
    <property type="entry name" value="Endolytic murein transglycosylase"/>
    <property type="match status" value="1"/>
</dbReference>
<dbReference type="Gene3D" id="3.30.160.60">
    <property type="entry name" value="Classic Zinc Finger"/>
    <property type="match status" value="1"/>
</dbReference>
<dbReference type="GO" id="GO:0071555">
    <property type="term" value="P:cell wall organization"/>
    <property type="evidence" value="ECO:0007669"/>
    <property type="project" value="UniProtKB-KW"/>
</dbReference>
<name>A0A1G6MBQ2_9FIRM</name>
<comment type="catalytic activity">
    <reaction evidence="7">
        <text>a peptidoglycan chain = a peptidoglycan chain with N-acetyl-1,6-anhydromuramyl-[peptide] at the reducing end + a peptidoglycan chain with N-acetylglucosamine at the non-reducing end.</text>
        <dbReference type="EC" id="4.2.2.29"/>
    </reaction>
</comment>
<comment type="function">
    <text evidence="7">Functions as a peptidoglycan terminase that cleaves nascent peptidoglycan strands endolytically to terminate their elongation.</text>
</comment>
<proteinExistence type="inferred from homology"/>
<dbReference type="PANTHER" id="PTHR30518">
    <property type="entry name" value="ENDOLYTIC MUREIN TRANSGLYCOSYLASE"/>
    <property type="match status" value="1"/>
</dbReference>
<keyword evidence="2 7" id="KW-0812">Transmembrane</keyword>
<evidence type="ECO:0000313" key="8">
    <source>
        <dbReference type="EMBL" id="SDC52704.1"/>
    </source>
</evidence>
<keyword evidence="6 7" id="KW-0961">Cell wall biogenesis/degradation</keyword>
<organism evidence="8 9">
    <name type="scientific">Succiniclasticum ruminis</name>
    <dbReference type="NCBI Taxonomy" id="40841"/>
    <lineage>
        <taxon>Bacteria</taxon>
        <taxon>Bacillati</taxon>
        <taxon>Bacillota</taxon>
        <taxon>Negativicutes</taxon>
        <taxon>Acidaminococcales</taxon>
        <taxon>Acidaminococcaceae</taxon>
        <taxon>Succiniclasticum</taxon>
    </lineage>
</organism>
<evidence type="ECO:0000256" key="5">
    <source>
        <dbReference type="ARBA" id="ARBA00023239"/>
    </source>
</evidence>
<accession>A0A1G6MBQ2</accession>
<protein>
    <recommendedName>
        <fullName evidence="7">Endolytic murein transglycosylase</fullName>
        <ecNumber evidence="7">4.2.2.29</ecNumber>
    </recommendedName>
    <alternativeName>
        <fullName evidence="7">Peptidoglycan lytic transglycosylase</fullName>
    </alternativeName>
    <alternativeName>
        <fullName evidence="7">Peptidoglycan polymerization terminase</fullName>
    </alternativeName>
</protein>
<dbReference type="EMBL" id="FMYW01000009">
    <property type="protein sequence ID" value="SDC52704.1"/>
    <property type="molecule type" value="Genomic_DNA"/>
</dbReference>
<feature type="site" description="Important for catalytic activity" evidence="7">
    <location>
        <position position="222"/>
    </location>
</feature>
<evidence type="ECO:0000256" key="7">
    <source>
        <dbReference type="HAMAP-Rule" id="MF_02065"/>
    </source>
</evidence>
<dbReference type="EC" id="4.2.2.29" evidence="7"/>
<dbReference type="CDD" id="cd08010">
    <property type="entry name" value="MltG_like"/>
    <property type="match status" value="1"/>
</dbReference>
<evidence type="ECO:0000256" key="1">
    <source>
        <dbReference type="ARBA" id="ARBA00022475"/>
    </source>
</evidence>
<gene>
    <name evidence="7" type="primary">mltG</name>
    <name evidence="8" type="ORF">SAMN04487864_10936</name>
</gene>
<keyword evidence="3 7" id="KW-1133">Transmembrane helix</keyword>
<dbReference type="Proteomes" id="UP000198943">
    <property type="component" value="Unassembled WGS sequence"/>
</dbReference>
<dbReference type="GO" id="GO:0008932">
    <property type="term" value="F:lytic endotransglycosylase activity"/>
    <property type="evidence" value="ECO:0007669"/>
    <property type="project" value="UniProtKB-UniRule"/>
</dbReference>
<sequence>MFKRVIPLLLALTLMLGLGAYWLLYYTGNNTEFAKGHRYLVTIKPGMTTADIADLLHKKHLVKTPEAFRMEARLRGLAGKLEAGRYEIVGGMSNSEIVSILSKGQTYNVKFTVPEGFNVVKTGRKLEAEGLGDAKKFEEAARNYTPYPYMETKNPDVIFKAEGFIFPTTYQLDPDMTEKDILALMVRTFNTEMNRENIPALAREKNMNLRDLINLAAMVELEAVYPEEQARIAGVFLKRLHIYMPIQSDTTIQYLLGTQKEEVTIADTRIKSPYNTYQNPGLPPGPIASPGIDAIKACLNPEATEYLYFVAEKDGHHRFTKTYGEHLKAIADIHKDDTK</sequence>
<dbReference type="AlphaFoldDB" id="A0A1G6MBQ2"/>
<evidence type="ECO:0000256" key="2">
    <source>
        <dbReference type="ARBA" id="ARBA00022692"/>
    </source>
</evidence>
<evidence type="ECO:0000256" key="4">
    <source>
        <dbReference type="ARBA" id="ARBA00023136"/>
    </source>
</evidence>
<keyword evidence="4 7" id="KW-0472">Membrane</keyword>
<evidence type="ECO:0000256" key="6">
    <source>
        <dbReference type="ARBA" id="ARBA00023316"/>
    </source>
</evidence>
<dbReference type="HAMAP" id="MF_02065">
    <property type="entry name" value="MltG"/>
    <property type="match status" value="1"/>
</dbReference>
<evidence type="ECO:0000313" key="9">
    <source>
        <dbReference type="Proteomes" id="UP000198943"/>
    </source>
</evidence>
<reference evidence="9" key="1">
    <citation type="submission" date="2016-10" db="EMBL/GenBank/DDBJ databases">
        <authorList>
            <person name="Varghese N."/>
            <person name="Submissions S."/>
        </authorList>
    </citation>
    <scope>NUCLEOTIDE SEQUENCE [LARGE SCALE GENOMIC DNA]</scope>
    <source>
        <strain evidence="9">DSM 11005</strain>
    </source>
</reference>
<dbReference type="RefSeq" id="WP_093730518.1">
    <property type="nucleotide sequence ID" value="NZ_FMYW01000009.1"/>
</dbReference>
<dbReference type="OrthoDB" id="9814591at2"/>